<evidence type="ECO:0000313" key="4">
    <source>
        <dbReference type="EMBL" id="MBC3541631.1"/>
    </source>
</evidence>
<dbReference type="InterPro" id="IPR050114">
    <property type="entry name" value="UPF0173_UPF0282_UlaG_hydrolase"/>
</dbReference>
<comment type="caution">
    <text evidence="4">The sequence shown here is derived from an EMBL/GenBank/DDBJ whole genome shotgun (WGS) entry which is preliminary data.</text>
</comment>
<evidence type="ECO:0000256" key="1">
    <source>
        <dbReference type="ARBA" id="ARBA00022801"/>
    </source>
</evidence>
<keyword evidence="2" id="KW-0732">Signal</keyword>
<evidence type="ECO:0000256" key="2">
    <source>
        <dbReference type="SAM" id="SignalP"/>
    </source>
</evidence>
<dbReference type="PANTHER" id="PTHR43546">
    <property type="entry name" value="UPF0173 METAL-DEPENDENT HYDROLASE MJ1163-RELATED"/>
    <property type="match status" value="1"/>
</dbReference>
<dbReference type="Proteomes" id="UP000659698">
    <property type="component" value="Unassembled WGS sequence"/>
</dbReference>
<name>A0ABR6VWX1_9BACT</name>
<dbReference type="SUPFAM" id="SSF56281">
    <property type="entry name" value="Metallo-hydrolase/oxidoreductase"/>
    <property type="match status" value="1"/>
</dbReference>
<feature type="domain" description="Metallo-beta-lactamase" evidence="3">
    <location>
        <begin position="44"/>
        <end position="239"/>
    </location>
</feature>
<keyword evidence="1" id="KW-0378">Hydrolase</keyword>
<dbReference type="RefSeq" id="WP_186640715.1">
    <property type="nucleotide sequence ID" value="NZ_JACOAF010000042.1"/>
</dbReference>
<reference evidence="4 5" key="1">
    <citation type="journal article" date="2019" name="Int. J. Syst. Evol. Microbiol.">
        <title>Rufibacter sediminis sp. nov., isolated from freshwater lake sediment.</title>
        <authorList>
            <person name="Qu J.H."/>
            <person name="Zhang L.J."/>
            <person name="Fu Y.H."/>
            <person name="Li H.F."/>
        </authorList>
    </citation>
    <scope>NUCLEOTIDE SEQUENCE [LARGE SCALE GENOMIC DNA]</scope>
    <source>
        <strain evidence="4 5">H-1</strain>
    </source>
</reference>
<keyword evidence="5" id="KW-1185">Reference proteome</keyword>
<dbReference type="EMBL" id="JACOAF010000042">
    <property type="protein sequence ID" value="MBC3541631.1"/>
    <property type="molecule type" value="Genomic_DNA"/>
</dbReference>
<sequence>MKKALLAVAFTVSATFSFAQGKASTKPSLQLVRNATLILEYGGHKILVDPMLSAKGAIESWGGVERNPTVDLKMPVAEITKDLDLVLVTHTHADHFDEAASKLLPKSIELINQPADKDFFTKEGFTNATALEDNRTWQNLSIHRVEAQHGTGEILKMMGKTSGYVLKAKNQPTIYVVGDAIWTEEIKKNIKTFQPDYIIVNSGGAAVKGYEQSPILMEEVQTMALIKESGKAKVIAVHMDALDHCRTTRASLRKKADELKISRKKLLIPQDGETIAL</sequence>
<dbReference type="Pfam" id="PF12706">
    <property type="entry name" value="Lactamase_B_2"/>
    <property type="match status" value="1"/>
</dbReference>
<dbReference type="InterPro" id="IPR001279">
    <property type="entry name" value="Metallo-B-lactamas"/>
</dbReference>
<proteinExistence type="predicted"/>
<feature type="signal peptide" evidence="2">
    <location>
        <begin position="1"/>
        <end position="19"/>
    </location>
</feature>
<dbReference type="InterPro" id="IPR036866">
    <property type="entry name" value="RibonucZ/Hydroxyglut_hydro"/>
</dbReference>
<dbReference type="PANTHER" id="PTHR43546:SF9">
    <property type="entry name" value="L-ASCORBATE-6-PHOSPHATE LACTONASE ULAG-RELATED"/>
    <property type="match status" value="1"/>
</dbReference>
<feature type="chain" id="PRO_5045832486" evidence="2">
    <location>
        <begin position="20"/>
        <end position="277"/>
    </location>
</feature>
<accession>A0ABR6VWX1</accession>
<evidence type="ECO:0000313" key="5">
    <source>
        <dbReference type="Proteomes" id="UP000659698"/>
    </source>
</evidence>
<gene>
    <name evidence="4" type="ORF">H7U12_18190</name>
</gene>
<protein>
    <submittedName>
        <fullName evidence="4">MBL fold metallo-hydrolase</fullName>
    </submittedName>
</protein>
<evidence type="ECO:0000259" key="3">
    <source>
        <dbReference type="Pfam" id="PF12706"/>
    </source>
</evidence>
<organism evidence="4 5">
    <name type="scientific">Rufibacter sediminis</name>
    <dbReference type="NCBI Taxonomy" id="2762756"/>
    <lineage>
        <taxon>Bacteria</taxon>
        <taxon>Pseudomonadati</taxon>
        <taxon>Bacteroidota</taxon>
        <taxon>Cytophagia</taxon>
        <taxon>Cytophagales</taxon>
        <taxon>Hymenobacteraceae</taxon>
        <taxon>Rufibacter</taxon>
    </lineage>
</organism>
<dbReference type="Gene3D" id="3.60.15.10">
    <property type="entry name" value="Ribonuclease Z/Hydroxyacylglutathione hydrolase-like"/>
    <property type="match status" value="1"/>
</dbReference>